<dbReference type="InterPro" id="IPR001240">
    <property type="entry name" value="PRAI_dom"/>
</dbReference>
<evidence type="ECO:0000256" key="9">
    <source>
        <dbReference type="HAMAP-Rule" id="MF_00135"/>
    </source>
</evidence>
<evidence type="ECO:0000256" key="4">
    <source>
        <dbReference type="ARBA" id="ARBA00022272"/>
    </source>
</evidence>
<dbReference type="Proteomes" id="UP001597011">
    <property type="component" value="Unassembled WGS sequence"/>
</dbReference>
<evidence type="ECO:0000313" key="11">
    <source>
        <dbReference type="EMBL" id="MFD0835382.1"/>
    </source>
</evidence>
<keyword evidence="6 9" id="KW-0822">Tryptophan biosynthesis</keyword>
<name>A0ABW3BRS8_9FLAO</name>
<protein>
    <recommendedName>
        <fullName evidence="4 9">N-(5'-phosphoribosyl)anthranilate isomerase</fullName>
        <shortName evidence="9">PRAI</shortName>
        <ecNumber evidence="3 9">5.3.1.24</ecNumber>
    </recommendedName>
</protein>
<evidence type="ECO:0000313" key="12">
    <source>
        <dbReference type="Proteomes" id="UP001597011"/>
    </source>
</evidence>
<sequence length="245" mass="28458">MKYQDNIEQVAALQPDYLGFIFYEKSARNFDLENIPEMPNSIKKTGVFVNEELEIVIEKIKSHNLQAVQLHGEESPEYCLELKRHYEECQFERSREQNDEVISSIETDYNTSTSLSTGSFEKKSRNDENLEIIKVFSIKDEFNFEVLKPYEAVCNYFLFDTKGKLPGGNGYTFDWNVLNNYPSTKPFFLSGGIGLEEVDKLQKFIQSPASKFCYAIDVNSKFEIEPGLKNIELLQEFKQHLSFRT</sequence>
<proteinExistence type="inferred from homology"/>
<evidence type="ECO:0000256" key="2">
    <source>
        <dbReference type="ARBA" id="ARBA00004664"/>
    </source>
</evidence>
<keyword evidence="5 9" id="KW-0028">Amino-acid biosynthesis</keyword>
<feature type="domain" description="N-(5'phosphoribosyl) anthranilate isomerase (PRAI)" evidence="10">
    <location>
        <begin position="123"/>
        <end position="239"/>
    </location>
</feature>
<evidence type="ECO:0000256" key="8">
    <source>
        <dbReference type="ARBA" id="ARBA00023235"/>
    </source>
</evidence>
<evidence type="ECO:0000256" key="1">
    <source>
        <dbReference type="ARBA" id="ARBA00001164"/>
    </source>
</evidence>
<gene>
    <name evidence="9" type="primary">trpF</name>
    <name evidence="11" type="ORF">ACFQ0I_06370</name>
</gene>
<evidence type="ECO:0000259" key="10">
    <source>
        <dbReference type="Pfam" id="PF00697"/>
    </source>
</evidence>
<evidence type="ECO:0000256" key="6">
    <source>
        <dbReference type="ARBA" id="ARBA00022822"/>
    </source>
</evidence>
<dbReference type="PANTHER" id="PTHR42894:SF1">
    <property type="entry name" value="N-(5'-PHOSPHORIBOSYL)ANTHRANILATE ISOMERASE"/>
    <property type="match status" value="1"/>
</dbReference>
<evidence type="ECO:0000256" key="5">
    <source>
        <dbReference type="ARBA" id="ARBA00022605"/>
    </source>
</evidence>
<dbReference type="EC" id="5.3.1.24" evidence="3 9"/>
<dbReference type="InterPro" id="IPR044643">
    <property type="entry name" value="TrpF_fam"/>
</dbReference>
<comment type="caution">
    <text evidence="11">The sequence shown here is derived from an EMBL/GenBank/DDBJ whole genome shotgun (WGS) entry which is preliminary data.</text>
</comment>
<dbReference type="Pfam" id="PF00697">
    <property type="entry name" value="PRAI"/>
    <property type="match status" value="2"/>
</dbReference>
<dbReference type="RefSeq" id="WP_379940495.1">
    <property type="nucleotide sequence ID" value="NZ_JBHTIB010000008.1"/>
</dbReference>
<dbReference type="InterPro" id="IPR011060">
    <property type="entry name" value="RibuloseP-bd_barrel"/>
</dbReference>
<dbReference type="CDD" id="cd00405">
    <property type="entry name" value="PRAI"/>
    <property type="match status" value="1"/>
</dbReference>
<dbReference type="HAMAP" id="MF_00135">
    <property type="entry name" value="PRAI"/>
    <property type="match status" value="1"/>
</dbReference>
<dbReference type="Gene3D" id="3.20.20.70">
    <property type="entry name" value="Aldolase class I"/>
    <property type="match status" value="1"/>
</dbReference>
<dbReference type="GO" id="GO:0016853">
    <property type="term" value="F:isomerase activity"/>
    <property type="evidence" value="ECO:0007669"/>
    <property type="project" value="UniProtKB-KW"/>
</dbReference>
<keyword evidence="8 9" id="KW-0413">Isomerase</keyword>
<comment type="catalytic activity">
    <reaction evidence="1 9">
        <text>N-(5-phospho-beta-D-ribosyl)anthranilate = 1-(2-carboxyphenylamino)-1-deoxy-D-ribulose 5-phosphate</text>
        <dbReference type="Rhea" id="RHEA:21540"/>
        <dbReference type="ChEBI" id="CHEBI:18277"/>
        <dbReference type="ChEBI" id="CHEBI:58613"/>
        <dbReference type="EC" id="5.3.1.24"/>
    </reaction>
</comment>
<organism evidence="11 12">
    <name type="scientific">Mariniflexile aquimaris</name>
    <dbReference type="NCBI Taxonomy" id="881009"/>
    <lineage>
        <taxon>Bacteria</taxon>
        <taxon>Pseudomonadati</taxon>
        <taxon>Bacteroidota</taxon>
        <taxon>Flavobacteriia</taxon>
        <taxon>Flavobacteriales</taxon>
        <taxon>Flavobacteriaceae</taxon>
        <taxon>Mariniflexile</taxon>
    </lineage>
</organism>
<evidence type="ECO:0000256" key="3">
    <source>
        <dbReference type="ARBA" id="ARBA00012572"/>
    </source>
</evidence>
<comment type="pathway">
    <text evidence="2 9">Amino-acid biosynthesis; L-tryptophan biosynthesis; L-tryptophan from chorismate: step 3/5.</text>
</comment>
<dbReference type="EMBL" id="JBHTIB010000008">
    <property type="protein sequence ID" value="MFD0835382.1"/>
    <property type="molecule type" value="Genomic_DNA"/>
</dbReference>
<keyword evidence="12" id="KW-1185">Reference proteome</keyword>
<reference evidence="12" key="1">
    <citation type="journal article" date="2019" name="Int. J. Syst. Evol. Microbiol.">
        <title>The Global Catalogue of Microorganisms (GCM) 10K type strain sequencing project: providing services to taxonomists for standard genome sequencing and annotation.</title>
        <authorList>
            <consortium name="The Broad Institute Genomics Platform"/>
            <consortium name="The Broad Institute Genome Sequencing Center for Infectious Disease"/>
            <person name="Wu L."/>
            <person name="Ma J."/>
        </authorList>
    </citation>
    <scope>NUCLEOTIDE SEQUENCE [LARGE SCALE GENOMIC DNA]</scope>
    <source>
        <strain evidence="12">CCUG 60529</strain>
    </source>
</reference>
<dbReference type="PANTHER" id="PTHR42894">
    <property type="entry name" value="N-(5'-PHOSPHORIBOSYL)ANTHRANILATE ISOMERASE"/>
    <property type="match status" value="1"/>
</dbReference>
<keyword evidence="7 9" id="KW-0057">Aromatic amino acid biosynthesis</keyword>
<dbReference type="SUPFAM" id="SSF51366">
    <property type="entry name" value="Ribulose-phoshate binding barrel"/>
    <property type="match status" value="2"/>
</dbReference>
<comment type="similarity">
    <text evidence="9">Belongs to the TrpF family.</text>
</comment>
<dbReference type="InterPro" id="IPR013785">
    <property type="entry name" value="Aldolase_TIM"/>
</dbReference>
<feature type="domain" description="N-(5'phosphoribosyl) anthranilate isomerase (PRAI)" evidence="10">
    <location>
        <begin position="6"/>
        <end position="85"/>
    </location>
</feature>
<accession>A0ABW3BRS8</accession>
<evidence type="ECO:0000256" key="7">
    <source>
        <dbReference type="ARBA" id="ARBA00023141"/>
    </source>
</evidence>